<feature type="transmembrane region" description="Helical" evidence="1">
    <location>
        <begin position="58"/>
        <end position="79"/>
    </location>
</feature>
<name>A0ABN1J570_9CLOT</name>
<sequence>MAPISALLIIAIIFAFGDFIGTKTKAWIPSVFVVAVLLLLGFWTTLPKNLIDIPGLGMPLAGIAMYLCITHMGTIISVSELVKQWKVIVVTLAGLAGMILACWFICIPLIGREYIIAGLPPLTGGIVAALMMQEAAAAKGLELASILAIVMYVMQGFAGYPLTAICLKKEGRRLLKIYDQGGAQKDANSKEASKVVEKKKKLIPPIPEKYNTTTTVIAKMAVNGFLAFKVAAMTNNKISPFVLCLVFAIILQEIGFLDRDSLNVSKSFGFLMFILMVYIFGALSRATPEMLLKIAGPLIIIIVVGVAGMAVTSILVGKFLGMTKEMAFATSLTALYGFPPNYVLTEEASKALAKNEEEKKYLMDQMLPQMIVGGFVTVTITSVLIAGIFVNLF</sequence>
<evidence type="ECO:0000313" key="2">
    <source>
        <dbReference type="EMBL" id="GAA0729123.1"/>
    </source>
</evidence>
<dbReference type="Proteomes" id="UP001500339">
    <property type="component" value="Unassembled WGS sequence"/>
</dbReference>
<dbReference type="RefSeq" id="WP_343770777.1">
    <property type="nucleotide sequence ID" value="NZ_BAAACF010000006.1"/>
</dbReference>
<feature type="transmembrane region" description="Helical" evidence="1">
    <location>
        <begin position="366"/>
        <end position="390"/>
    </location>
</feature>
<feature type="transmembrane region" description="Helical" evidence="1">
    <location>
        <begin position="298"/>
        <end position="320"/>
    </location>
</feature>
<evidence type="ECO:0000256" key="1">
    <source>
        <dbReference type="SAM" id="Phobius"/>
    </source>
</evidence>
<gene>
    <name evidence="2" type="ORF">GCM10008905_28740</name>
</gene>
<evidence type="ECO:0000313" key="3">
    <source>
        <dbReference type="Proteomes" id="UP001500339"/>
    </source>
</evidence>
<feature type="transmembrane region" description="Helical" evidence="1">
    <location>
        <begin position="27"/>
        <end position="46"/>
    </location>
</feature>
<accession>A0ABN1J570</accession>
<keyword evidence="1" id="KW-0812">Transmembrane</keyword>
<keyword evidence="3" id="KW-1185">Reference proteome</keyword>
<comment type="caution">
    <text evidence="2">The sequence shown here is derived from an EMBL/GenBank/DDBJ whole genome shotgun (WGS) entry which is preliminary data.</text>
</comment>
<feature type="transmembrane region" description="Helical" evidence="1">
    <location>
        <begin position="238"/>
        <end position="256"/>
    </location>
</feature>
<feature type="transmembrane region" description="Helical" evidence="1">
    <location>
        <begin position="144"/>
        <end position="167"/>
    </location>
</feature>
<dbReference type="InterPro" id="IPR049576">
    <property type="entry name" value="HDC-like"/>
</dbReference>
<feature type="transmembrane region" description="Helical" evidence="1">
    <location>
        <begin position="114"/>
        <end position="132"/>
    </location>
</feature>
<organism evidence="2 3">
    <name type="scientific">Clostridium malenominatum</name>
    <dbReference type="NCBI Taxonomy" id="1539"/>
    <lineage>
        <taxon>Bacteria</taxon>
        <taxon>Bacillati</taxon>
        <taxon>Bacillota</taxon>
        <taxon>Clostridia</taxon>
        <taxon>Eubacteriales</taxon>
        <taxon>Clostridiaceae</taxon>
        <taxon>Clostridium</taxon>
    </lineage>
</organism>
<reference evidence="2 3" key="1">
    <citation type="journal article" date="2019" name="Int. J. Syst. Evol. Microbiol.">
        <title>The Global Catalogue of Microorganisms (GCM) 10K type strain sequencing project: providing services to taxonomists for standard genome sequencing and annotation.</title>
        <authorList>
            <consortium name="The Broad Institute Genomics Platform"/>
            <consortium name="The Broad Institute Genome Sequencing Center for Infectious Disease"/>
            <person name="Wu L."/>
            <person name="Ma J."/>
        </authorList>
    </citation>
    <scope>NUCLEOTIDE SEQUENCE [LARGE SCALE GENOMIC DNA]</scope>
    <source>
        <strain evidence="2 3">JCM 1405</strain>
    </source>
</reference>
<proteinExistence type="predicted"/>
<keyword evidence="1" id="KW-0472">Membrane</keyword>
<protein>
    <submittedName>
        <fullName evidence="2">Membrane protein</fullName>
    </submittedName>
</protein>
<keyword evidence="1" id="KW-1133">Transmembrane helix</keyword>
<feature type="transmembrane region" description="Helical" evidence="1">
    <location>
        <begin position="85"/>
        <end position="107"/>
    </location>
</feature>
<dbReference type="CDD" id="cd21416">
    <property type="entry name" value="HDC_protein"/>
    <property type="match status" value="1"/>
</dbReference>
<dbReference type="EMBL" id="BAAACF010000006">
    <property type="protein sequence ID" value="GAA0729123.1"/>
    <property type="molecule type" value="Genomic_DNA"/>
</dbReference>
<feature type="transmembrane region" description="Helical" evidence="1">
    <location>
        <begin position="268"/>
        <end position="286"/>
    </location>
</feature>